<dbReference type="AlphaFoldDB" id="Q40383"/>
<reference evidence="2" key="1">
    <citation type="journal article" date="1996" name="Plant J.">
        <title>Molecular characterization of a stigma-specific gene encoding an arabinogalactan-protein (AGP) from Nicotiana alata.</title>
        <authorList>
            <person name="Du H."/>
            <person name="Simpson R.J."/>
            <person name="Clarke A.E."/>
            <person name="Bacic A."/>
        </authorList>
    </citation>
    <scope>NUCLEOTIDE SEQUENCE</scope>
</reference>
<evidence type="ECO:0000313" key="2">
    <source>
        <dbReference type="EMBL" id="AAB41479.1"/>
    </source>
</evidence>
<feature type="signal peptide" evidence="1">
    <location>
        <begin position="1"/>
        <end position="26"/>
    </location>
</feature>
<dbReference type="EMBL" id="U25628">
    <property type="protein sequence ID" value="AAB41479.1"/>
    <property type="molecule type" value="mRNA"/>
</dbReference>
<gene>
    <name evidence="2" type="primary">AGPNa3</name>
</gene>
<organism evidence="2">
    <name type="scientific">Nicotiana alata</name>
    <name type="common">Winged tobacco</name>
    <name type="synonym">Persian tobacco</name>
    <dbReference type="NCBI Taxonomy" id="4087"/>
    <lineage>
        <taxon>Eukaryota</taxon>
        <taxon>Viridiplantae</taxon>
        <taxon>Streptophyta</taxon>
        <taxon>Embryophyta</taxon>
        <taxon>Tracheophyta</taxon>
        <taxon>Spermatophyta</taxon>
        <taxon>Magnoliopsida</taxon>
        <taxon>eudicotyledons</taxon>
        <taxon>Gunneridae</taxon>
        <taxon>Pentapetalae</taxon>
        <taxon>asterids</taxon>
        <taxon>lamiids</taxon>
        <taxon>Solanales</taxon>
        <taxon>Solanaceae</taxon>
        <taxon>Nicotianoideae</taxon>
        <taxon>Nicotianeae</taxon>
        <taxon>Nicotiana</taxon>
    </lineage>
</organism>
<sequence>MSRVRNLFSFLIFFLIIALNFTNGLAIDHKSDANIALIPQKKGLKWLHWPFAHAPPPPSSFFPKFPFPKIFPWPRFLPPKPFSPSEKRVSDINIDNSQNVLDKKYYCALIIEACMLERDMLCVRNRCTFSYDCCTAINTEFGPEECNQYEFAMIKNQCANQAAPPPTDY</sequence>
<accession>Q40383</accession>
<protein>
    <submittedName>
        <fullName evidence="2">Stigma-specific arabinogalactan-protein</fullName>
    </submittedName>
</protein>
<proteinExistence type="evidence at transcript level"/>
<evidence type="ECO:0000256" key="1">
    <source>
        <dbReference type="SAM" id="SignalP"/>
    </source>
</evidence>
<keyword evidence="1" id="KW-0732">Signal</keyword>
<feature type="chain" id="PRO_5004231451" evidence="1">
    <location>
        <begin position="27"/>
        <end position="169"/>
    </location>
</feature>
<name>Q40383_NICAL</name>